<keyword evidence="2" id="KW-1185">Reference proteome</keyword>
<evidence type="ECO:0000313" key="1">
    <source>
        <dbReference type="EMBL" id="KZC05853.1"/>
    </source>
</evidence>
<dbReference type="Proteomes" id="UP000076502">
    <property type="component" value="Unassembled WGS sequence"/>
</dbReference>
<organism evidence="1 2">
    <name type="scientific">Dufourea novaeangliae</name>
    <name type="common">Sweat bee</name>
    <dbReference type="NCBI Taxonomy" id="178035"/>
    <lineage>
        <taxon>Eukaryota</taxon>
        <taxon>Metazoa</taxon>
        <taxon>Ecdysozoa</taxon>
        <taxon>Arthropoda</taxon>
        <taxon>Hexapoda</taxon>
        <taxon>Insecta</taxon>
        <taxon>Pterygota</taxon>
        <taxon>Neoptera</taxon>
        <taxon>Endopterygota</taxon>
        <taxon>Hymenoptera</taxon>
        <taxon>Apocrita</taxon>
        <taxon>Aculeata</taxon>
        <taxon>Apoidea</taxon>
        <taxon>Anthophila</taxon>
        <taxon>Halictidae</taxon>
        <taxon>Rophitinae</taxon>
        <taxon>Dufourea</taxon>
    </lineage>
</organism>
<protein>
    <submittedName>
        <fullName evidence="1">Uncharacterized protein</fullName>
    </submittedName>
</protein>
<evidence type="ECO:0000313" key="2">
    <source>
        <dbReference type="Proteomes" id="UP000076502"/>
    </source>
</evidence>
<dbReference type="GO" id="GO:0003676">
    <property type="term" value="F:nucleic acid binding"/>
    <property type="evidence" value="ECO:0007669"/>
    <property type="project" value="InterPro"/>
</dbReference>
<gene>
    <name evidence="1" type="ORF">WN55_06850</name>
</gene>
<dbReference type="Gene3D" id="3.30.420.10">
    <property type="entry name" value="Ribonuclease H-like superfamily/Ribonuclease H"/>
    <property type="match status" value="1"/>
</dbReference>
<proteinExistence type="predicted"/>
<dbReference type="InterPro" id="IPR036397">
    <property type="entry name" value="RNaseH_sf"/>
</dbReference>
<accession>A0A154P1Y7</accession>
<dbReference type="PANTHER" id="PTHR47326">
    <property type="entry name" value="TRANSPOSABLE ELEMENT TC3 TRANSPOSASE-LIKE PROTEIN"/>
    <property type="match status" value="1"/>
</dbReference>
<dbReference type="PANTHER" id="PTHR47326:SF1">
    <property type="entry name" value="HTH PSQ-TYPE DOMAIN-CONTAINING PROTEIN"/>
    <property type="match status" value="1"/>
</dbReference>
<dbReference type="AlphaFoldDB" id="A0A154P1Y7"/>
<dbReference type="EMBL" id="KQ434798">
    <property type="protein sequence ID" value="KZC05853.1"/>
    <property type="molecule type" value="Genomic_DNA"/>
</dbReference>
<reference evidence="1 2" key="1">
    <citation type="submission" date="2015-07" db="EMBL/GenBank/DDBJ databases">
        <title>The genome of Dufourea novaeangliae.</title>
        <authorList>
            <person name="Pan H."/>
            <person name="Kapheim K."/>
        </authorList>
    </citation>
    <scope>NUCLEOTIDE SEQUENCE [LARGE SCALE GENOMIC DNA]</scope>
    <source>
        <strain evidence="1">0120121106</strain>
        <tissue evidence="1">Whole body</tissue>
    </source>
</reference>
<name>A0A154P1Y7_DUFNO</name>
<sequence length="102" mass="12239">MVLIYGECHRIIIREAVYVYGLRKLQDDEMFVNKILFTDEATFTNHGEVNRYYWSIHNPQWLGEVDKQRPWSVNAWCGLLHNKIIGSYFIENTLNGRKYERI</sequence>